<keyword evidence="1" id="KW-0677">Repeat</keyword>
<proteinExistence type="predicted"/>
<reference evidence="3" key="1">
    <citation type="journal article" date="2017" name="Nature">
        <title>The sunflower genome provides insights into oil metabolism, flowering and Asterid evolution.</title>
        <authorList>
            <person name="Badouin H."/>
            <person name="Gouzy J."/>
            <person name="Grassa C.J."/>
            <person name="Murat F."/>
            <person name="Staton S.E."/>
            <person name="Cottret L."/>
            <person name="Lelandais-Briere C."/>
            <person name="Owens G.L."/>
            <person name="Carrere S."/>
            <person name="Mayjonade B."/>
            <person name="Legrand L."/>
            <person name="Gill N."/>
            <person name="Kane N.C."/>
            <person name="Bowers J.E."/>
            <person name="Hubner S."/>
            <person name="Bellec A."/>
            <person name="Berard A."/>
            <person name="Berges H."/>
            <person name="Blanchet N."/>
            <person name="Boniface M.C."/>
            <person name="Brunel D."/>
            <person name="Catrice O."/>
            <person name="Chaidir N."/>
            <person name="Claudel C."/>
            <person name="Donnadieu C."/>
            <person name="Faraut T."/>
            <person name="Fievet G."/>
            <person name="Helmstetter N."/>
            <person name="King M."/>
            <person name="Knapp S.J."/>
            <person name="Lai Z."/>
            <person name="Le Paslier M.C."/>
            <person name="Lippi Y."/>
            <person name="Lorenzon L."/>
            <person name="Mandel J.R."/>
            <person name="Marage G."/>
            <person name="Marchand G."/>
            <person name="Marquand E."/>
            <person name="Bret-Mestries E."/>
            <person name="Morien E."/>
            <person name="Nambeesan S."/>
            <person name="Nguyen T."/>
            <person name="Pegot-Espagnet P."/>
            <person name="Pouilly N."/>
            <person name="Raftis F."/>
            <person name="Sallet E."/>
            <person name="Schiex T."/>
            <person name="Thomas J."/>
            <person name="Vandecasteele C."/>
            <person name="Vares D."/>
            <person name="Vear F."/>
            <person name="Vautrin S."/>
            <person name="Crespi M."/>
            <person name="Mangin B."/>
            <person name="Burke J.M."/>
            <person name="Salse J."/>
            <person name="Munos S."/>
            <person name="Vincourt P."/>
            <person name="Rieseberg L.H."/>
            <person name="Langlade N.B."/>
        </authorList>
    </citation>
    <scope>NUCLEOTIDE SEQUENCE</scope>
    <source>
        <tissue evidence="3">Leaves</tissue>
    </source>
</reference>
<keyword evidence="3" id="KW-0418">Kinase</keyword>
<evidence type="ECO:0000313" key="4">
    <source>
        <dbReference type="Proteomes" id="UP000215914"/>
    </source>
</evidence>
<dbReference type="EC" id="2.7.11.1" evidence="3"/>
<dbReference type="PANTHER" id="PTHR46618">
    <property type="entry name" value="ARMADILLO REPEAT-CONTAINING PROTEIN 3"/>
    <property type="match status" value="1"/>
</dbReference>
<dbReference type="Gramene" id="mRNA:HanXRQr2_Chr13g0596481">
    <property type="protein sequence ID" value="CDS:HanXRQr2_Chr13g0596481.1"/>
    <property type="gene ID" value="HanXRQr2_Chr13g0596481"/>
</dbReference>
<dbReference type="InterPro" id="IPR052441">
    <property type="entry name" value="Armadillo-Ser/Thr_Kinase"/>
</dbReference>
<reference evidence="3" key="2">
    <citation type="submission" date="2020-06" db="EMBL/GenBank/DDBJ databases">
        <title>Helianthus annuus Genome sequencing and assembly Release 2.</title>
        <authorList>
            <person name="Gouzy J."/>
            <person name="Langlade N."/>
            <person name="Munos S."/>
        </authorList>
    </citation>
    <scope>NUCLEOTIDE SEQUENCE</scope>
    <source>
        <tissue evidence="3">Leaves</tissue>
    </source>
</reference>
<comment type="caution">
    <text evidence="3">The sequence shown here is derived from an EMBL/GenBank/DDBJ whole genome shotgun (WGS) entry which is preliminary data.</text>
</comment>
<dbReference type="GO" id="GO:0004674">
    <property type="term" value="F:protein serine/threonine kinase activity"/>
    <property type="evidence" value="ECO:0007669"/>
    <property type="project" value="UniProtKB-KW"/>
</dbReference>
<evidence type="ECO:0000256" key="1">
    <source>
        <dbReference type="ARBA" id="ARBA00022737"/>
    </source>
</evidence>
<evidence type="ECO:0000313" key="3">
    <source>
        <dbReference type="EMBL" id="KAF5774110.1"/>
    </source>
</evidence>
<keyword evidence="4" id="KW-1185">Reference proteome</keyword>
<dbReference type="EMBL" id="MNCJ02000328">
    <property type="protein sequence ID" value="KAF5774110.1"/>
    <property type="molecule type" value="Genomic_DNA"/>
</dbReference>
<evidence type="ECO:0000259" key="2">
    <source>
        <dbReference type="Pfam" id="PF14381"/>
    </source>
</evidence>
<dbReference type="AlphaFoldDB" id="A0A9K3EJ31"/>
<feature type="domain" description="EDR1/CTR1/ARMC3-like peptidase-like" evidence="2">
    <location>
        <begin position="1"/>
        <end position="117"/>
    </location>
</feature>
<protein>
    <submittedName>
        <fullName evidence="3">Non-specific serine/threonine protein kinase</fullName>
        <ecNumber evidence="3">2.7.11.1</ecNumber>
    </submittedName>
</protein>
<keyword evidence="3" id="KW-0808">Transferase</keyword>
<dbReference type="InterPro" id="IPR055164">
    <property type="entry name" value="EDR1/CTR1/ARMC3-like_pept-like"/>
</dbReference>
<accession>A0A9K3EJ31</accession>
<keyword evidence="3" id="KW-0723">Serine/threonine-protein kinase</keyword>
<dbReference type="Pfam" id="PF14381">
    <property type="entry name" value="EDR1_CTR1_ARMC3_pept"/>
    <property type="match status" value="1"/>
</dbReference>
<dbReference type="Proteomes" id="UP000215914">
    <property type="component" value="Unassembled WGS sequence"/>
</dbReference>
<name>A0A9K3EJ31_HELAN</name>
<dbReference type="PANTHER" id="PTHR46618:SF1">
    <property type="entry name" value="ARMADILLO REPEAT-CONTAINING PROTEIN 3"/>
    <property type="match status" value="1"/>
</dbReference>
<sequence>MPSLVDLQARTGTDDVDYEVTLVDRRTDKELQHLEERVSNISLECQATGMSQIISRLVVKIAVIVVAHMGGPVNDVDEMSRRWTTRSYELRNTLKTIPLGSIDCGLSRHRALLFKVLNVFASLSGISF</sequence>
<gene>
    <name evidence="3" type="ORF">HanXRQr2_Chr13g0596481</name>
</gene>
<organism evidence="3 4">
    <name type="scientific">Helianthus annuus</name>
    <name type="common">Common sunflower</name>
    <dbReference type="NCBI Taxonomy" id="4232"/>
    <lineage>
        <taxon>Eukaryota</taxon>
        <taxon>Viridiplantae</taxon>
        <taxon>Streptophyta</taxon>
        <taxon>Embryophyta</taxon>
        <taxon>Tracheophyta</taxon>
        <taxon>Spermatophyta</taxon>
        <taxon>Magnoliopsida</taxon>
        <taxon>eudicotyledons</taxon>
        <taxon>Gunneridae</taxon>
        <taxon>Pentapetalae</taxon>
        <taxon>asterids</taxon>
        <taxon>campanulids</taxon>
        <taxon>Asterales</taxon>
        <taxon>Asteraceae</taxon>
        <taxon>Asteroideae</taxon>
        <taxon>Heliantheae alliance</taxon>
        <taxon>Heliantheae</taxon>
        <taxon>Helianthus</taxon>
    </lineage>
</organism>